<dbReference type="RefSeq" id="WP_275233100.1">
    <property type="nucleotide sequence ID" value="NZ_JARDXE010000039.1"/>
</dbReference>
<dbReference type="AlphaFoldDB" id="A0AAW6LVN3"/>
<gene>
    <name evidence="4" type="ORF">PXH69_33835</name>
</gene>
<feature type="region of interest" description="Disordered" evidence="1">
    <location>
        <begin position="59"/>
        <end position="85"/>
    </location>
</feature>
<comment type="caution">
    <text evidence="4">The sequence shown here is derived from an EMBL/GenBank/DDBJ whole genome shotgun (WGS) entry which is preliminary data.</text>
</comment>
<protein>
    <submittedName>
        <fullName evidence="4">DUF4333 domain-containing protein</fullName>
    </submittedName>
</protein>
<organism evidence="4 5">
    <name type="scientific">Rhodococcus qingshengii</name>
    <dbReference type="NCBI Taxonomy" id="334542"/>
    <lineage>
        <taxon>Bacteria</taxon>
        <taxon>Bacillati</taxon>
        <taxon>Actinomycetota</taxon>
        <taxon>Actinomycetes</taxon>
        <taxon>Mycobacteriales</taxon>
        <taxon>Nocardiaceae</taxon>
        <taxon>Rhodococcus</taxon>
        <taxon>Rhodococcus erythropolis group</taxon>
    </lineage>
</organism>
<evidence type="ECO:0000313" key="4">
    <source>
        <dbReference type="EMBL" id="MDE8649948.1"/>
    </source>
</evidence>
<dbReference type="Pfam" id="PF14230">
    <property type="entry name" value="DUF4333"/>
    <property type="match status" value="1"/>
</dbReference>
<keyword evidence="2" id="KW-1133">Transmembrane helix</keyword>
<keyword evidence="2" id="KW-0812">Transmembrane</keyword>
<reference evidence="4" key="1">
    <citation type="submission" date="2023-02" db="EMBL/GenBank/DDBJ databases">
        <title>A novel hydrolase synthesized by Rhodococcus erythropolis HQ is responsible for the detoxification of Zearalenone.</title>
        <authorList>
            <person name="Hu J."/>
            <person name="Xu J."/>
        </authorList>
    </citation>
    <scope>NUCLEOTIDE SEQUENCE</scope>
    <source>
        <strain evidence="4">HQ</strain>
    </source>
</reference>
<evidence type="ECO:0000256" key="1">
    <source>
        <dbReference type="SAM" id="MobiDB-lite"/>
    </source>
</evidence>
<sequence length="159" mass="16792">MPTTAAIDPGALTWEDPSMSMQQPGTPPSRQPLLWALGAVSLVAVAAIVLAAFLVGRQSTQPGSSPATVQELTYPPAPTTTDEPEASRYLDGIDVAKGVSKVVAESYGAKDLTDIHCPDREPIQIMNTFTCTFRIAGEASEVTVTVTDSDGSFEVSRPR</sequence>
<dbReference type="Proteomes" id="UP001217325">
    <property type="component" value="Unassembled WGS sequence"/>
</dbReference>
<keyword evidence="2" id="KW-0472">Membrane</keyword>
<dbReference type="EMBL" id="JARDXE010000039">
    <property type="protein sequence ID" value="MDE8649948.1"/>
    <property type="molecule type" value="Genomic_DNA"/>
</dbReference>
<evidence type="ECO:0000259" key="3">
    <source>
        <dbReference type="Pfam" id="PF14230"/>
    </source>
</evidence>
<feature type="compositionally biased region" description="Polar residues" evidence="1">
    <location>
        <begin position="59"/>
        <end position="71"/>
    </location>
</feature>
<feature type="transmembrane region" description="Helical" evidence="2">
    <location>
        <begin position="33"/>
        <end position="55"/>
    </location>
</feature>
<evidence type="ECO:0000313" key="5">
    <source>
        <dbReference type="Proteomes" id="UP001217325"/>
    </source>
</evidence>
<dbReference type="InterPro" id="IPR025637">
    <property type="entry name" value="DUF4333"/>
</dbReference>
<feature type="region of interest" description="Disordered" evidence="1">
    <location>
        <begin position="1"/>
        <end position="28"/>
    </location>
</feature>
<evidence type="ECO:0000256" key="2">
    <source>
        <dbReference type="SAM" id="Phobius"/>
    </source>
</evidence>
<accession>A0AAW6LVN3</accession>
<name>A0AAW6LVN3_RHOSG</name>
<feature type="domain" description="DUF4333" evidence="3">
    <location>
        <begin position="86"/>
        <end position="151"/>
    </location>
</feature>
<proteinExistence type="predicted"/>